<keyword evidence="9 12" id="KW-0949">S-adenosyl-L-methionine</keyword>
<dbReference type="PANTHER" id="PTHR21210:SF0">
    <property type="entry name" value="TRNA (URACIL-O(2)-)-METHYLTRANSFERASE-RELATED"/>
    <property type="match status" value="1"/>
</dbReference>
<evidence type="ECO:0000256" key="10">
    <source>
        <dbReference type="ARBA" id="ARBA00022694"/>
    </source>
</evidence>
<dbReference type="SUPFAM" id="SSF53335">
    <property type="entry name" value="S-adenosyl-L-methionine-dependent methyltransferases"/>
    <property type="match status" value="1"/>
</dbReference>
<evidence type="ECO:0000256" key="13">
    <source>
        <dbReference type="SAM" id="MobiDB-lite"/>
    </source>
</evidence>
<comment type="subcellular location">
    <subcellularLocation>
        <location evidence="2 12">Cytoplasm</location>
    </subcellularLocation>
</comment>
<feature type="compositionally biased region" description="Low complexity" evidence="13">
    <location>
        <begin position="337"/>
        <end position="347"/>
    </location>
</feature>
<dbReference type="GO" id="GO:0005737">
    <property type="term" value="C:cytoplasm"/>
    <property type="evidence" value="ECO:0007669"/>
    <property type="project" value="UniProtKB-SubCell"/>
</dbReference>
<evidence type="ECO:0000256" key="7">
    <source>
        <dbReference type="ARBA" id="ARBA00022603"/>
    </source>
</evidence>
<dbReference type="Proteomes" id="UP000310158">
    <property type="component" value="Unassembled WGS sequence"/>
</dbReference>
<organism evidence="14 15">
    <name type="scientific">Bondarzewia mesenterica</name>
    <dbReference type="NCBI Taxonomy" id="1095465"/>
    <lineage>
        <taxon>Eukaryota</taxon>
        <taxon>Fungi</taxon>
        <taxon>Dikarya</taxon>
        <taxon>Basidiomycota</taxon>
        <taxon>Agaricomycotina</taxon>
        <taxon>Agaricomycetes</taxon>
        <taxon>Russulales</taxon>
        <taxon>Bondarzewiaceae</taxon>
        <taxon>Bondarzewia</taxon>
    </lineage>
</organism>
<dbReference type="GO" id="GO:0030488">
    <property type="term" value="P:tRNA methylation"/>
    <property type="evidence" value="ECO:0007669"/>
    <property type="project" value="UniProtKB-UniRule"/>
</dbReference>
<gene>
    <name evidence="14" type="ORF">EW146_g9878</name>
</gene>
<evidence type="ECO:0000256" key="5">
    <source>
        <dbReference type="ARBA" id="ARBA00017788"/>
    </source>
</evidence>
<dbReference type="InterPro" id="IPR011671">
    <property type="entry name" value="tRNA_uracil_MeTrfase"/>
</dbReference>
<feature type="region of interest" description="Disordered" evidence="13">
    <location>
        <begin position="337"/>
        <end position="367"/>
    </location>
</feature>
<comment type="similarity">
    <text evidence="3 12">Belongs to the TRM44 family.</text>
</comment>
<feature type="region of interest" description="Disordered" evidence="13">
    <location>
        <begin position="422"/>
        <end position="450"/>
    </location>
</feature>
<proteinExistence type="inferred from homology"/>
<evidence type="ECO:0000313" key="14">
    <source>
        <dbReference type="EMBL" id="THH05531.1"/>
    </source>
</evidence>
<evidence type="ECO:0000256" key="9">
    <source>
        <dbReference type="ARBA" id="ARBA00022691"/>
    </source>
</evidence>
<evidence type="ECO:0000256" key="1">
    <source>
        <dbReference type="ARBA" id="ARBA00002778"/>
    </source>
</evidence>
<evidence type="ECO:0000256" key="3">
    <source>
        <dbReference type="ARBA" id="ARBA00009056"/>
    </source>
</evidence>
<evidence type="ECO:0000256" key="8">
    <source>
        <dbReference type="ARBA" id="ARBA00022679"/>
    </source>
</evidence>
<keyword evidence="10 12" id="KW-0819">tRNA processing</keyword>
<feature type="compositionally biased region" description="Basic and acidic residues" evidence="13">
    <location>
        <begin position="558"/>
        <end position="580"/>
    </location>
</feature>
<comment type="caution">
    <text evidence="14">The sequence shown here is derived from an EMBL/GenBank/DDBJ whole genome shotgun (WGS) entry which is preliminary data.</text>
</comment>
<dbReference type="AlphaFoldDB" id="A0A4S4L3V0"/>
<evidence type="ECO:0000256" key="6">
    <source>
        <dbReference type="ARBA" id="ARBA00022490"/>
    </source>
</evidence>
<dbReference type="OrthoDB" id="10047021at2759"/>
<evidence type="ECO:0000256" key="2">
    <source>
        <dbReference type="ARBA" id="ARBA00004496"/>
    </source>
</evidence>
<dbReference type="EMBL" id="SGPL01000996">
    <property type="protein sequence ID" value="THH05531.1"/>
    <property type="molecule type" value="Genomic_DNA"/>
</dbReference>
<dbReference type="InterPro" id="IPR029063">
    <property type="entry name" value="SAM-dependent_MTases_sf"/>
</dbReference>
<protein>
    <recommendedName>
        <fullName evidence="5 12">tRNA (uracil-O(2)-)-methyltransferase</fullName>
        <ecNumber evidence="4 12">2.1.1.211</ecNumber>
    </recommendedName>
</protein>
<comment type="function">
    <text evidence="12">Adenosyl-L-methionine (AdoMet)-dependent tRNA (uracil-O(2)-)-methyltransferase.</text>
</comment>
<keyword evidence="7 12" id="KW-0489">Methyltransferase</keyword>
<evidence type="ECO:0000313" key="15">
    <source>
        <dbReference type="Proteomes" id="UP000310158"/>
    </source>
</evidence>
<dbReference type="PANTHER" id="PTHR21210">
    <property type="entry name" value="TRNA (URACIL-O(2)-)-METHYLTRANSFERASE-RELATED"/>
    <property type="match status" value="1"/>
</dbReference>
<evidence type="ECO:0000256" key="4">
    <source>
        <dbReference type="ARBA" id="ARBA00012795"/>
    </source>
</evidence>
<feature type="compositionally biased region" description="Pro residues" evidence="13">
    <location>
        <begin position="424"/>
        <end position="433"/>
    </location>
</feature>
<keyword evidence="6 12" id="KW-0963">Cytoplasm</keyword>
<name>A0A4S4L3V0_9AGAM</name>
<feature type="region of interest" description="Disordered" evidence="13">
    <location>
        <begin position="556"/>
        <end position="580"/>
    </location>
</feature>
<evidence type="ECO:0000256" key="11">
    <source>
        <dbReference type="ARBA" id="ARBA00047957"/>
    </source>
</evidence>
<sequence length="603" mass="67727">MSQRMKPRFVPSSCRTYSSSDPPLGTNWVPILTCAADFPIELFGVAITQLIDHPEYNSTLILRSETLQDSTDEFPDLAPELEGLIPIRNIHRLLLPRRPMRDSSLEQHCTLYSTSSTAPPSLLVLTPIVSPHSSLPYYHPTVFHLAFRYLSSSPASLRIEVVPLPGTLLDPDSRLYRTSLALLETLHRYGWGTLTQYRKRVAHDQLVKREEYQDLYLVMRERYKHLVGQWKEVTDPLKHVFEDVGIATFLMLLWKNTYRSPTSASDKEKEDPCDEPWKHWPRPPGGFVDLGCGNGLLTHILVSEGYAGTGFDLRARTSWAHYPPNTQQHLRVHAFNPTTSLPSLSPSEHQSASPDHSTSSGRATNESDGYTIPPQAFLIGNHADELTPWVPVVATLCDASGYLSIPCCAWTFDRKFDRARDRPWPVPPAPQPSAPCADSSVASSSTPHDLLNSGPEQLSAFIATLTLGADNNLTSSYAQYRIWLATLSSWLGWAVECEMLRIPSTRNWAVVGRNRLGVSNEVEAPSDDEERNVNMNIYVQRVRDVVEGVQLRGTFKTRRPEGKAGDTHEKQHHEQNMLGDRKVWLDEDLNAIETVPEPSSPPM</sequence>
<comment type="catalytic activity">
    <reaction evidence="11 12">
        <text>uridine(44) in tRNA(Ser) + S-adenosyl-L-methionine = 2'-O-methyluridine(44) in tRNA(Ser) + S-adenosyl-L-homocysteine + H(+)</text>
        <dbReference type="Rhea" id="RHEA:43100"/>
        <dbReference type="Rhea" id="RHEA-COMP:10339"/>
        <dbReference type="Rhea" id="RHEA-COMP:10340"/>
        <dbReference type="ChEBI" id="CHEBI:15378"/>
        <dbReference type="ChEBI" id="CHEBI:57856"/>
        <dbReference type="ChEBI" id="CHEBI:59789"/>
        <dbReference type="ChEBI" id="CHEBI:65315"/>
        <dbReference type="ChEBI" id="CHEBI:74478"/>
        <dbReference type="EC" id="2.1.1.211"/>
    </reaction>
</comment>
<accession>A0A4S4L3V0</accession>
<feature type="compositionally biased region" description="Polar residues" evidence="13">
    <location>
        <begin position="348"/>
        <end position="367"/>
    </location>
</feature>
<comment type="function">
    <text evidence="1">Probable adenosyl-L-methionine (AdoMet)-dependent tRNA (uracil-O(2)-)-methyltransferase.</text>
</comment>
<dbReference type="Pfam" id="PF07757">
    <property type="entry name" value="AdoMet_MTase"/>
    <property type="match status" value="2"/>
</dbReference>
<keyword evidence="15" id="KW-1185">Reference proteome</keyword>
<keyword evidence="8 12" id="KW-0808">Transferase</keyword>
<reference evidence="14 15" key="1">
    <citation type="submission" date="2019-02" db="EMBL/GenBank/DDBJ databases">
        <title>Genome sequencing of the rare red list fungi Bondarzewia mesenterica.</title>
        <authorList>
            <person name="Buettner E."/>
            <person name="Kellner H."/>
        </authorList>
    </citation>
    <scope>NUCLEOTIDE SEQUENCE [LARGE SCALE GENOMIC DNA]</scope>
    <source>
        <strain evidence="14 15">DSM 108281</strain>
    </source>
</reference>
<evidence type="ECO:0000256" key="12">
    <source>
        <dbReference type="RuleBase" id="RU368004"/>
    </source>
</evidence>
<dbReference type="GO" id="GO:0141101">
    <property type="term" value="F:tRNA(Ser) (uridine(44)-2'-O-)-methyltransferase activity"/>
    <property type="evidence" value="ECO:0007669"/>
    <property type="project" value="UniProtKB-EC"/>
</dbReference>
<dbReference type="EC" id="2.1.1.211" evidence="4 12"/>